<keyword evidence="1" id="KW-0472">Membrane</keyword>
<dbReference type="EMBL" id="GL945490">
    <property type="protein sequence ID" value="EGN93956.1"/>
    <property type="molecule type" value="Genomic_DNA"/>
</dbReference>
<feature type="transmembrane region" description="Helical" evidence="1">
    <location>
        <begin position="138"/>
        <end position="160"/>
    </location>
</feature>
<evidence type="ECO:0000313" key="3">
    <source>
        <dbReference type="EMBL" id="EGN93956.1"/>
    </source>
</evidence>
<feature type="transmembrane region" description="Helical" evidence="1">
    <location>
        <begin position="6"/>
        <end position="25"/>
    </location>
</feature>
<feature type="chain" id="PRO_5003377134" description="Transmembrane protein" evidence="2">
    <location>
        <begin position="23"/>
        <end position="239"/>
    </location>
</feature>
<gene>
    <name evidence="3" type="ORF">SERLA73DRAFT_145006</name>
</gene>
<protein>
    <recommendedName>
        <fullName evidence="5">Transmembrane protein</fullName>
    </recommendedName>
</protein>
<keyword evidence="1" id="KW-0812">Transmembrane</keyword>
<dbReference type="InParanoid" id="F8QCU1"/>
<organism evidence="4">
    <name type="scientific">Serpula lacrymans var. lacrymans (strain S7.3)</name>
    <name type="common">Dry rot fungus</name>
    <dbReference type="NCBI Taxonomy" id="936435"/>
    <lineage>
        <taxon>Eukaryota</taxon>
        <taxon>Fungi</taxon>
        <taxon>Dikarya</taxon>
        <taxon>Basidiomycota</taxon>
        <taxon>Agaricomycotina</taxon>
        <taxon>Agaricomycetes</taxon>
        <taxon>Agaricomycetidae</taxon>
        <taxon>Boletales</taxon>
        <taxon>Coniophorineae</taxon>
        <taxon>Serpulaceae</taxon>
        <taxon>Serpula</taxon>
    </lineage>
</organism>
<feature type="signal peptide" evidence="2">
    <location>
        <begin position="1"/>
        <end position="22"/>
    </location>
</feature>
<accession>F8QCU1</accession>
<sequence>MYILNAIARFLLFIWRLYVVAGHTWKPCITPLILANCTPPGSAFVATYFLERDGTASHSLQRFAFASWTMAFCLNAGISTGIFYFVWGARRRTQAGGLFSRSSSPYTLAATILFVIESGALIAGCELVMISLNYAESIASIAVVCITIQVTTASLLLLIVRVGIRLTYCTDTKDSIILSSVMPMFETPLSIDADVDAGRSMDNGQFQCMPGTSRTAQDERHEVSLGGMVPPHGVTLEHS</sequence>
<feature type="transmembrane region" description="Helical" evidence="1">
    <location>
        <begin position="108"/>
        <end position="132"/>
    </location>
</feature>
<proteinExistence type="predicted"/>
<keyword evidence="2" id="KW-0732">Signal</keyword>
<evidence type="ECO:0000313" key="4">
    <source>
        <dbReference type="Proteomes" id="UP000008063"/>
    </source>
</evidence>
<evidence type="ECO:0000256" key="2">
    <source>
        <dbReference type="SAM" id="SignalP"/>
    </source>
</evidence>
<feature type="transmembrane region" description="Helical" evidence="1">
    <location>
        <begin position="65"/>
        <end position="87"/>
    </location>
</feature>
<keyword evidence="4" id="KW-1185">Reference proteome</keyword>
<evidence type="ECO:0008006" key="5">
    <source>
        <dbReference type="Google" id="ProtNLM"/>
    </source>
</evidence>
<name>F8QCU1_SERL3</name>
<dbReference type="Proteomes" id="UP000008063">
    <property type="component" value="Unassembled WGS sequence"/>
</dbReference>
<evidence type="ECO:0000256" key="1">
    <source>
        <dbReference type="SAM" id="Phobius"/>
    </source>
</evidence>
<reference evidence="4" key="1">
    <citation type="journal article" date="2011" name="Science">
        <title>The plant cell wall-decomposing machinery underlies the functional diversity of forest fungi.</title>
        <authorList>
            <person name="Eastwood D.C."/>
            <person name="Floudas D."/>
            <person name="Binder M."/>
            <person name="Majcherczyk A."/>
            <person name="Schneider P."/>
            <person name="Aerts A."/>
            <person name="Asiegbu F.O."/>
            <person name="Baker S.E."/>
            <person name="Barry K."/>
            <person name="Bendiksby M."/>
            <person name="Blumentritt M."/>
            <person name="Coutinho P.M."/>
            <person name="Cullen D."/>
            <person name="de Vries R.P."/>
            <person name="Gathman A."/>
            <person name="Goodell B."/>
            <person name="Henrissat B."/>
            <person name="Ihrmark K."/>
            <person name="Kauserud H."/>
            <person name="Kohler A."/>
            <person name="LaButti K."/>
            <person name="Lapidus A."/>
            <person name="Lavin J.L."/>
            <person name="Lee Y.-H."/>
            <person name="Lindquist E."/>
            <person name="Lilly W."/>
            <person name="Lucas S."/>
            <person name="Morin E."/>
            <person name="Murat C."/>
            <person name="Oguiza J.A."/>
            <person name="Park J."/>
            <person name="Pisabarro A.G."/>
            <person name="Riley R."/>
            <person name="Rosling A."/>
            <person name="Salamov A."/>
            <person name="Schmidt O."/>
            <person name="Schmutz J."/>
            <person name="Skrede I."/>
            <person name="Stenlid J."/>
            <person name="Wiebenga A."/>
            <person name="Xie X."/>
            <person name="Kuees U."/>
            <person name="Hibbett D.S."/>
            <person name="Hoffmeister D."/>
            <person name="Hoegberg N."/>
            <person name="Martin F."/>
            <person name="Grigoriev I.V."/>
            <person name="Watkinson S.C."/>
        </authorList>
    </citation>
    <scope>NUCLEOTIDE SEQUENCE [LARGE SCALE GENOMIC DNA]</scope>
    <source>
        <strain evidence="4">strain S7.3</strain>
    </source>
</reference>
<keyword evidence="1" id="KW-1133">Transmembrane helix</keyword>
<dbReference type="HOGENOM" id="CLU_1161741_0_0_1"/>
<dbReference type="AlphaFoldDB" id="F8QCU1"/>